<feature type="compositionally biased region" description="Low complexity" evidence="1">
    <location>
        <begin position="1"/>
        <end position="13"/>
    </location>
</feature>
<sequence>MVKGSGKSSASSGTRKKHARKAAAASGTDGQAPPPPVKPKKEKGEKGGKKGSSLKKEPRQKVYIPPVKPAPPQPDPLETTGLAHRLPPELLVVLRTLGVKLLAYHMGMCGPWDFGPSPLTKFTPSRTVPFPPLTGGPSPSYGHLLPVTSRKHVALDPMGFRRVHLHHPLLLLLTYNNPKLVPLPLPSCRICGGTLGFP</sequence>
<dbReference type="AlphaFoldDB" id="A0A4S8MXC3"/>
<protein>
    <submittedName>
        <fullName evidence="2">Uncharacterized protein</fullName>
    </submittedName>
</protein>
<name>A0A4S8MXC3_DENBC</name>
<feature type="compositionally biased region" description="Pro residues" evidence="1">
    <location>
        <begin position="66"/>
        <end position="75"/>
    </location>
</feature>
<gene>
    <name evidence="2" type="ORF">K435DRAFT_848478</name>
</gene>
<evidence type="ECO:0000313" key="2">
    <source>
        <dbReference type="EMBL" id="THV07134.1"/>
    </source>
</evidence>
<accession>A0A4S8MXC3</accession>
<evidence type="ECO:0000256" key="1">
    <source>
        <dbReference type="SAM" id="MobiDB-lite"/>
    </source>
</evidence>
<keyword evidence="3" id="KW-1185">Reference proteome</keyword>
<evidence type="ECO:0000313" key="3">
    <source>
        <dbReference type="Proteomes" id="UP000297245"/>
    </source>
</evidence>
<dbReference type="EMBL" id="ML179039">
    <property type="protein sequence ID" value="THV07134.1"/>
    <property type="molecule type" value="Genomic_DNA"/>
</dbReference>
<feature type="region of interest" description="Disordered" evidence="1">
    <location>
        <begin position="1"/>
        <end position="81"/>
    </location>
</feature>
<feature type="compositionally biased region" description="Basic and acidic residues" evidence="1">
    <location>
        <begin position="42"/>
        <end position="60"/>
    </location>
</feature>
<proteinExistence type="predicted"/>
<reference evidence="2 3" key="1">
    <citation type="journal article" date="2019" name="Nat. Ecol. Evol.">
        <title>Megaphylogeny resolves global patterns of mushroom evolution.</title>
        <authorList>
            <person name="Varga T."/>
            <person name="Krizsan K."/>
            <person name="Foldi C."/>
            <person name="Dima B."/>
            <person name="Sanchez-Garcia M."/>
            <person name="Sanchez-Ramirez S."/>
            <person name="Szollosi G.J."/>
            <person name="Szarkandi J.G."/>
            <person name="Papp V."/>
            <person name="Albert L."/>
            <person name="Andreopoulos W."/>
            <person name="Angelini C."/>
            <person name="Antonin V."/>
            <person name="Barry K.W."/>
            <person name="Bougher N.L."/>
            <person name="Buchanan P."/>
            <person name="Buyck B."/>
            <person name="Bense V."/>
            <person name="Catcheside P."/>
            <person name="Chovatia M."/>
            <person name="Cooper J."/>
            <person name="Damon W."/>
            <person name="Desjardin D."/>
            <person name="Finy P."/>
            <person name="Geml J."/>
            <person name="Haridas S."/>
            <person name="Hughes K."/>
            <person name="Justo A."/>
            <person name="Karasinski D."/>
            <person name="Kautmanova I."/>
            <person name="Kiss B."/>
            <person name="Kocsube S."/>
            <person name="Kotiranta H."/>
            <person name="LaButti K.M."/>
            <person name="Lechner B.E."/>
            <person name="Liimatainen K."/>
            <person name="Lipzen A."/>
            <person name="Lukacs Z."/>
            <person name="Mihaltcheva S."/>
            <person name="Morgado L.N."/>
            <person name="Niskanen T."/>
            <person name="Noordeloos M.E."/>
            <person name="Ohm R.A."/>
            <person name="Ortiz-Santana B."/>
            <person name="Ovrebo C."/>
            <person name="Racz N."/>
            <person name="Riley R."/>
            <person name="Savchenko A."/>
            <person name="Shiryaev A."/>
            <person name="Soop K."/>
            <person name="Spirin V."/>
            <person name="Szebenyi C."/>
            <person name="Tomsovsky M."/>
            <person name="Tulloss R.E."/>
            <person name="Uehling J."/>
            <person name="Grigoriev I.V."/>
            <person name="Vagvolgyi C."/>
            <person name="Papp T."/>
            <person name="Martin F.M."/>
            <person name="Miettinen O."/>
            <person name="Hibbett D.S."/>
            <person name="Nagy L.G."/>
        </authorList>
    </citation>
    <scope>NUCLEOTIDE SEQUENCE [LARGE SCALE GENOMIC DNA]</scope>
    <source>
        <strain evidence="2 3">CBS 962.96</strain>
    </source>
</reference>
<organism evidence="2 3">
    <name type="scientific">Dendrothele bispora (strain CBS 962.96)</name>
    <dbReference type="NCBI Taxonomy" id="1314807"/>
    <lineage>
        <taxon>Eukaryota</taxon>
        <taxon>Fungi</taxon>
        <taxon>Dikarya</taxon>
        <taxon>Basidiomycota</taxon>
        <taxon>Agaricomycotina</taxon>
        <taxon>Agaricomycetes</taxon>
        <taxon>Agaricomycetidae</taxon>
        <taxon>Agaricales</taxon>
        <taxon>Agaricales incertae sedis</taxon>
        <taxon>Dendrothele</taxon>
    </lineage>
</organism>
<dbReference type="Proteomes" id="UP000297245">
    <property type="component" value="Unassembled WGS sequence"/>
</dbReference>